<evidence type="ECO:0000256" key="6">
    <source>
        <dbReference type="ARBA" id="ARBA00022692"/>
    </source>
</evidence>
<evidence type="ECO:0000256" key="9">
    <source>
        <dbReference type="ARBA" id="ARBA00023136"/>
    </source>
</evidence>
<comment type="subcellular location">
    <subcellularLocation>
        <location evidence="1">Cell membrane</location>
        <topology evidence="1">Multi-pass membrane protein</topology>
    </subcellularLocation>
</comment>
<sequence>MLFNSIEFIVFFIATVIGYMLMPSRLRLPLLLIASLVFYGWSGPLFLVHLLVAAGLVYYFAIAIEKAEDKPRKQMIMTIAIVLLVLNLVGFKYTSFFNESLRGLFGWFGASYNVPVLNIILPLGISFYTFLMIGYLIDTLRGDKAERDPWVFGTFVFFFPKMIAGPIERGKNLLPQLRAPLTGFNYALMTAGLQLMLWGAFKKVVVADRIAPFVNRVYDDPHAFDGVAMVFATWLYAFQLYFDFSGYTDIALGAAMVFGIKLLPNFNRPYFAVSIQDFWKRWHISLSSWLNDYVYTPFSRSRWTGLKMYNLMLAGMMLTFVVSGFWHGANWTFIVWGALHGSYVVVSLLAQKPWNKFAKNSGLTKRPKTYRALKIGVTFFLVCFAYIFFRSDSLADAGYIISHMHTGWGGFAGSIRSVIDGKLAEMALAILGIIVVMAPEWYKDHAKVGDIYRALPSWQRWGLVYAATVAVVILGAYYNLDQKFIYFRF</sequence>
<keyword evidence="8 12" id="KW-1133">Transmembrane helix</keyword>
<dbReference type="Pfam" id="PF03062">
    <property type="entry name" value="MBOAT"/>
    <property type="match status" value="1"/>
</dbReference>
<gene>
    <name evidence="13" type="ORF">GCM10011273_06620</name>
</gene>
<keyword evidence="11" id="KW-0012">Acyltransferase</keyword>
<feature type="transmembrane region" description="Helical" evidence="12">
    <location>
        <begin position="423"/>
        <end position="442"/>
    </location>
</feature>
<organism evidence="13 14">
    <name type="scientific">Asticcacaulis endophyticus</name>
    <dbReference type="NCBI Taxonomy" id="1395890"/>
    <lineage>
        <taxon>Bacteria</taxon>
        <taxon>Pseudomonadati</taxon>
        <taxon>Pseudomonadota</taxon>
        <taxon>Alphaproteobacteria</taxon>
        <taxon>Caulobacterales</taxon>
        <taxon>Caulobacteraceae</taxon>
        <taxon>Asticcacaulis</taxon>
    </lineage>
</organism>
<feature type="transmembrane region" description="Helical" evidence="12">
    <location>
        <begin position="222"/>
        <end position="238"/>
    </location>
</feature>
<comment type="similarity">
    <text evidence="3 11">Belongs to the membrane-bound acyltransferase family.</text>
</comment>
<evidence type="ECO:0000256" key="1">
    <source>
        <dbReference type="ARBA" id="ARBA00004651"/>
    </source>
</evidence>
<dbReference type="Proteomes" id="UP000662572">
    <property type="component" value="Unassembled WGS sequence"/>
</dbReference>
<feature type="transmembrane region" description="Helical" evidence="12">
    <location>
        <begin position="179"/>
        <end position="201"/>
    </location>
</feature>
<dbReference type="GO" id="GO:0042121">
    <property type="term" value="P:alginic acid biosynthetic process"/>
    <property type="evidence" value="ECO:0007669"/>
    <property type="project" value="UniProtKB-KW"/>
</dbReference>
<feature type="transmembrane region" description="Helical" evidence="12">
    <location>
        <begin position="149"/>
        <end position="167"/>
    </location>
</feature>
<dbReference type="InterPro" id="IPR004299">
    <property type="entry name" value="MBOAT_fam"/>
</dbReference>
<dbReference type="PIRSF" id="PIRSF500217">
    <property type="entry name" value="AlgI"/>
    <property type="match status" value="1"/>
</dbReference>
<feature type="transmembrane region" description="Helical" evidence="12">
    <location>
        <begin position="372"/>
        <end position="389"/>
    </location>
</feature>
<accession>A0A918PX66</accession>
<comment type="caution">
    <text evidence="13">The sequence shown here is derived from an EMBL/GenBank/DDBJ whole genome shotgun (WGS) entry which is preliminary data.</text>
</comment>
<protein>
    <recommendedName>
        <fullName evidence="4">Probable alginate O-acetylase AlgI</fullName>
    </recommendedName>
    <alternativeName>
        <fullName evidence="10">Alginate biosynthesis protein AlgI</fullName>
    </alternativeName>
</protein>
<keyword evidence="9 11" id="KW-0472">Membrane</keyword>
<comment type="pathway">
    <text evidence="2">Glycan biosynthesis; alginate biosynthesis.</text>
</comment>
<keyword evidence="7" id="KW-0016">Alginate biosynthesis</keyword>
<evidence type="ECO:0000313" key="14">
    <source>
        <dbReference type="Proteomes" id="UP000662572"/>
    </source>
</evidence>
<dbReference type="GO" id="GO:0016746">
    <property type="term" value="F:acyltransferase activity"/>
    <property type="evidence" value="ECO:0007669"/>
    <property type="project" value="UniProtKB-KW"/>
</dbReference>
<feature type="transmembrane region" description="Helical" evidence="12">
    <location>
        <begin position="116"/>
        <end position="137"/>
    </location>
</feature>
<feature type="transmembrane region" description="Helical" evidence="12">
    <location>
        <begin position="333"/>
        <end position="351"/>
    </location>
</feature>
<proteinExistence type="inferred from homology"/>
<feature type="transmembrane region" description="Helical" evidence="12">
    <location>
        <begin position="76"/>
        <end position="96"/>
    </location>
</feature>
<name>A0A918PX66_9CAUL</name>
<dbReference type="InterPro" id="IPR024194">
    <property type="entry name" value="Ac/AlaTfrase_AlgI/DltB"/>
</dbReference>
<evidence type="ECO:0000313" key="13">
    <source>
        <dbReference type="EMBL" id="GGZ24149.1"/>
    </source>
</evidence>
<evidence type="ECO:0000256" key="8">
    <source>
        <dbReference type="ARBA" id="ARBA00022989"/>
    </source>
</evidence>
<evidence type="ECO:0000256" key="5">
    <source>
        <dbReference type="ARBA" id="ARBA00022475"/>
    </source>
</evidence>
<evidence type="ECO:0000256" key="3">
    <source>
        <dbReference type="ARBA" id="ARBA00010323"/>
    </source>
</evidence>
<dbReference type="PANTHER" id="PTHR13285">
    <property type="entry name" value="ACYLTRANSFERASE"/>
    <property type="match status" value="1"/>
</dbReference>
<evidence type="ECO:0000256" key="10">
    <source>
        <dbReference type="ARBA" id="ARBA00031030"/>
    </source>
</evidence>
<dbReference type="InterPro" id="IPR051085">
    <property type="entry name" value="MB_O-acyltransferase"/>
</dbReference>
<dbReference type="PIRSF" id="PIRSF016636">
    <property type="entry name" value="AlgI_DltB"/>
    <property type="match status" value="1"/>
</dbReference>
<evidence type="ECO:0000256" key="7">
    <source>
        <dbReference type="ARBA" id="ARBA00022841"/>
    </source>
</evidence>
<keyword evidence="11" id="KW-0808">Transferase</keyword>
<keyword evidence="6 12" id="KW-0812">Transmembrane</keyword>
<dbReference type="RefSeq" id="WP_189484931.1">
    <property type="nucleotide sequence ID" value="NZ_BMZB01000001.1"/>
</dbReference>
<evidence type="ECO:0000256" key="2">
    <source>
        <dbReference type="ARBA" id="ARBA00005182"/>
    </source>
</evidence>
<feature type="transmembrane region" description="Helical" evidence="12">
    <location>
        <begin position="463"/>
        <end position="480"/>
    </location>
</feature>
<evidence type="ECO:0000256" key="11">
    <source>
        <dbReference type="PIRNR" id="PIRNR016636"/>
    </source>
</evidence>
<dbReference type="GO" id="GO:0005886">
    <property type="term" value="C:plasma membrane"/>
    <property type="evidence" value="ECO:0007669"/>
    <property type="project" value="UniProtKB-SubCell"/>
</dbReference>
<reference evidence="13" key="2">
    <citation type="submission" date="2020-09" db="EMBL/GenBank/DDBJ databases">
        <authorList>
            <person name="Sun Q."/>
            <person name="Kim S."/>
        </authorList>
    </citation>
    <scope>NUCLEOTIDE SEQUENCE</scope>
    <source>
        <strain evidence="13">KCTC 32296</strain>
    </source>
</reference>
<keyword evidence="5 11" id="KW-1003">Cell membrane</keyword>
<feature type="transmembrane region" description="Helical" evidence="12">
    <location>
        <begin position="46"/>
        <end position="64"/>
    </location>
</feature>
<feature type="transmembrane region" description="Helical" evidence="12">
    <location>
        <begin position="244"/>
        <end position="263"/>
    </location>
</feature>
<feature type="transmembrane region" description="Helical" evidence="12">
    <location>
        <begin position="308"/>
        <end position="327"/>
    </location>
</feature>
<evidence type="ECO:0000256" key="4">
    <source>
        <dbReference type="ARBA" id="ARBA00016084"/>
    </source>
</evidence>
<dbReference type="InterPro" id="IPR028362">
    <property type="entry name" value="AlgI"/>
</dbReference>
<keyword evidence="14" id="KW-1185">Reference proteome</keyword>
<feature type="transmembrane region" description="Helical" evidence="12">
    <location>
        <begin position="7"/>
        <end position="26"/>
    </location>
</feature>
<dbReference type="PANTHER" id="PTHR13285:SF18">
    <property type="entry name" value="PROTEIN-CYSTEINE N-PALMITOYLTRANSFERASE RASP"/>
    <property type="match status" value="1"/>
</dbReference>
<dbReference type="EMBL" id="BMZB01000001">
    <property type="protein sequence ID" value="GGZ24149.1"/>
    <property type="molecule type" value="Genomic_DNA"/>
</dbReference>
<evidence type="ECO:0000256" key="12">
    <source>
        <dbReference type="SAM" id="Phobius"/>
    </source>
</evidence>
<reference evidence="13" key="1">
    <citation type="journal article" date="2014" name="Int. J. Syst. Evol. Microbiol.">
        <title>Complete genome sequence of Corynebacterium casei LMG S-19264T (=DSM 44701T), isolated from a smear-ripened cheese.</title>
        <authorList>
            <consortium name="US DOE Joint Genome Institute (JGI-PGF)"/>
            <person name="Walter F."/>
            <person name="Albersmeier A."/>
            <person name="Kalinowski J."/>
            <person name="Ruckert C."/>
        </authorList>
    </citation>
    <scope>NUCLEOTIDE SEQUENCE</scope>
    <source>
        <strain evidence="13">KCTC 32296</strain>
    </source>
</reference>
<dbReference type="AlphaFoldDB" id="A0A918PX66"/>